<feature type="active site" description="Proton acceptor" evidence="8">
    <location>
        <position position="75"/>
    </location>
</feature>
<sequence length="318" mass="36270">MFSGKSEELIRRLRRAKYAKQKMLVFSPTIDDRYGVNGIYSHNKNNVSAYSVKDVNEMTKILYENPDTEVIGIDEIQFFEKNVVDFCKKCIELGKRVIVAGLDLDFKGVPFQPLPELMAIADEVEKLSAICTVCGNKAYASQRLIDGKPAYDDDPLVAVGSDEKYEARCRMHHIVRKRTVNPNLIEFIVQLDSDSKKIEDIKSLSGYNIVKLDISKKVKEIRENILKLHGEDRKIAILIPHSISSRIEGKYEVLDLMAEFVKCSNINILSDDKFENLITTCSLIRKCELNIKNIYLTCDNKTDVEKIKKNIGIIPIFI</sequence>
<comment type="caution">
    <text evidence="8">Lacks conserved residue(s) required for the propagation of feature annotation.</text>
</comment>
<feature type="binding site" evidence="8">
    <location>
        <begin position="74"/>
        <end position="77"/>
    </location>
    <ligand>
        <name>ATP</name>
        <dbReference type="ChEBI" id="CHEBI:30616"/>
    </ligand>
</feature>
<feature type="binding site" evidence="8">
    <location>
        <position position="131"/>
    </location>
    <ligand>
        <name>Zn(2+)</name>
        <dbReference type="ChEBI" id="CHEBI:29105"/>
    </ligand>
</feature>
<dbReference type="InterPro" id="IPR001267">
    <property type="entry name" value="Thymidine_kinase"/>
</dbReference>
<dbReference type="GO" id="GO:0008270">
    <property type="term" value="F:zinc ion binding"/>
    <property type="evidence" value="ECO:0007669"/>
    <property type="project" value="UniProtKB-UniRule"/>
</dbReference>
<evidence type="ECO:0000256" key="8">
    <source>
        <dbReference type="HAMAP-Rule" id="MF_00124"/>
    </source>
</evidence>
<dbReference type="EC" id="2.7.1.21" evidence="2 8"/>
<keyword evidence="3 8" id="KW-0237">DNA synthesis</keyword>
<evidence type="ECO:0000256" key="6">
    <source>
        <dbReference type="ARBA" id="ARBA00022777"/>
    </source>
</evidence>
<evidence type="ECO:0000256" key="5">
    <source>
        <dbReference type="ARBA" id="ARBA00022741"/>
    </source>
</evidence>
<feature type="binding site" evidence="8">
    <location>
        <position position="169"/>
    </location>
    <ligand>
        <name>Zn(2+)</name>
        <dbReference type="ChEBI" id="CHEBI:29105"/>
    </ligand>
</feature>
<proteinExistence type="inferred from homology"/>
<evidence type="ECO:0000313" key="10">
    <source>
        <dbReference type="EMBL" id="AKC96139.1"/>
    </source>
</evidence>
<dbReference type="PATRIC" id="fig|1069640.6.peg.634"/>
<dbReference type="SUPFAM" id="SSF52540">
    <property type="entry name" value="P-loop containing nucleoside triphosphate hydrolases"/>
    <property type="match status" value="1"/>
</dbReference>
<feature type="binding site" evidence="8">
    <location>
        <position position="134"/>
    </location>
    <ligand>
        <name>Zn(2+)</name>
        <dbReference type="ChEBI" id="CHEBI:29105"/>
    </ligand>
</feature>
<keyword evidence="8" id="KW-0862">Zinc</keyword>
<dbReference type="PANTHER" id="PTHR11441:SF0">
    <property type="entry name" value="THYMIDINE KINASE, CYTOSOLIC"/>
    <property type="match status" value="1"/>
</dbReference>
<dbReference type="InterPro" id="IPR020633">
    <property type="entry name" value="Thymidine_kinase_CS"/>
</dbReference>
<dbReference type="STRING" id="187101.VC03_03235"/>
<name>A0A0E3UUE1_9FUSO</name>
<evidence type="ECO:0000256" key="1">
    <source>
        <dbReference type="ARBA" id="ARBA00007587"/>
    </source>
</evidence>
<dbReference type="Pfam" id="PF00265">
    <property type="entry name" value="TK"/>
    <property type="match status" value="1"/>
</dbReference>
<evidence type="ECO:0000256" key="7">
    <source>
        <dbReference type="ARBA" id="ARBA00022840"/>
    </source>
</evidence>
<keyword evidence="11" id="KW-1185">Reference proteome</keyword>
<protein>
    <recommendedName>
        <fullName evidence="2 8">Thymidine kinase</fullName>
        <ecNumber evidence="2 8">2.7.1.21</ecNumber>
    </recommendedName>
</protein>
<dbReference type="HAMAP" id="MF_00124">
    <property type="entry name" value="Thymidine_kinase"/>
    <property type="match status" value="1"/>
</dbReference>
<keyword evidence="4 8" id="KW-0808">Transferase</keyword>
<dbReference type="Gene3D" id="3.40.50.300">
    <property type="entry name" value="P-loop containing nucleotide triphosphate hydrolases"/>
    <property type="match status" value="1"/>
</dbReference>
<dbReference type="GO" id="GO:0005524">
    <property type="term" value="F:ATP binding"/>
    <property type="evidence" value="ECO:0007669"/>
    <property type="project" value="UniProtKB-UniRule"/>
</dbReference>
<dbReference type="SUPFAM" id="SSF57716">
    <property type="entry name" value="Glucocorticoid receptor-like (DNA-binding domain)"/>
    <property type="match status" value="1"/>
</dbReference>
<evidence type="ECO:0000256" key="2">
    <source>
        <dbReference type="ARBA" id="ARBA00012118"/>
    </source>
</evidence>
<dbReference type="GO" id="GO:0005829">
    <property type="term" value="C:cytosol"/>
    <property type="evidence" value="ECO:0007669"/>
    <property type="project" value="TreeGrafter"/>
</dbReference>
<dbReference type="GO" id="GO:0046104">
    <property type="term" value="P:thymidine metabolic process"/>
    <property type="evidence" value="ECO:0007669"/>
    <property type="project" value="TreeGrafter"/>
</dbReference>
<dbReference type="GO" id="GO:0071897">
    <property type="term" value="P:DNA biosynthetic process"/>
    <property type="evidence" value="ECO:0007669"/>
    <property type="project" value="UniProtKB-KW"/>
</dbReference>
<organism evidence="10 11">
    <name type="scientific">Sneathia vaginalis</name>
    <dbReference type="NCBI Taxonomy" id="187101"/>
    <lineage>
        <taxon>Bacteria</taxon>
        <taxon>Fusobacteriati</taxon>
        <taxon>Fusobacteriota</taxon>
        <taxon>Fusobacteriia</taxon>
        <taxon>Fusobacteriales</taxon>
        <taxon>Leptotrichiaceae</taxon>
        <taxon>Sneathia</taxon>
    </lineage>
</organism>
<dbReference type="NCBIfam" id="NF003296">
    <property type="entry name" value="PRK04296.1-1"/>
    <property type="match status" value="1"/>
</dbReference>
<gene>
    <name evidence="8" type="primary">tdk</name>
    <name evidence="10" type="ORF">VC03_03235</name>
</gene>
<dbReference type="Proteomes" id="UP000033103">
    <property type="component" value="Chromosome"/>
</dbReference>
<dbReference type="GO" id="GO:0004797">
    <property type="term" value="F:thymidine kinase activity"/>
    <property type="evidence" value="ECO:0007669"/>
    <property type="project" value="UniProtKB-UniRule"/>
</dbReference>
<keyword evidence="7 8" id="KW-0067">ATP-binding</keyword>
<comment type="subcellular location">
    <subcellularLocation>
        <location evidence="8">Cytoplasm</location>
    </subcellularLocation>
</comment>
<feature type="binding site" evidence="8">
    <location>
        <position position="172"/>
    </location>
    <ligand>
        <name>Zn(2+)</name>
        <dbReference type="ChEBI" id="CHEBI:29105"/>
    </ligand>
</feature>
<comment type="subunit">
    <text evidence="8">Homotetramer.</text>
</comment>
<keyword evidence="8" id="KW-0963">Cytoplasm</keyword>
<dbReference type="PANTHER" id="PTHR11441">
    <property type="entry name" value="THYMIDINE KINASE"/>
    <property type="match status" value="1"/>
</dbReference>
<reference evidence="10 11" key="1">
    <citation type="journal article" date="2012" name="BMC Genomics">
        <title>Genomic sequence analysis and characterization of Sneathia amnii sp. nov.</title>
        <authorList>
            <consortium name="Vaginal Microbiome Consortium (additional members)"/>
            <person name="Harwich M.D.Jr."/>
            <person name="Serrano M.G."/>
            <person name="Fettweis J.M."/>
            <person name="Alves J.M."/>
            <person name="Reimers M.A."/>
            <person name="Buck G.A."/>
            <person name="Jefferson K.K."/>
        </authorList>
    </citation>
    <scope>NUCLEOTIDE SEQUENCE [LARGE SCALE GENOMIC DNA]</scope>
    <source>
        <strain evidence="10 11">SN35</strain>
    </source>
</reference>
<comment type="similarity">
    <text evidence="1 8 9">Belongs to the thymidine kinase family.</text>
</comment>
<comment type="catalytic activity">
    <reaction evidence="8">
        <text>thymidine + ATP = dTMP + ADP + H(+)</text>
        <dbReference type="Rhea" id="RHEA:19129"/>
        <dbReference type="ChEBI" id="CHEBI:15378"/>
        <dbReference type="ChEBI" id="CHEBI:17748"/>
        <dbReference type="ChEBI" id="CHEBI:30616"/>
        <dbReference type="ChEBI" id="CHEBI:63528"/>
        <dbReference type="ChEBI" id="CHEBI:456216"/>
        <dbReference type="EC" id="2.7.1.21"/>
    </reaction>
</comment>
<dbReference type="InterPro" id="IPR027417">
    <property type="entry name" value="P-loop_NTPase"/>
</dbReference>
<dbReference type="Gene3D" id="3.30.60.20">
    <property type="match status" value="1"/>
</dbReference>
<dbReference type="AlphaFoldDB" id="A0A0E3UUE1"/>
<dbReference type="KEGG" id="sns:VC03_03235"/>
<keyword evidence="8" id="KW-0479">Metal-binding</keyword>
<dbReference type="PROSITE" id="PS00603">
    <property type="entry name" value="TK_CELLULAR_TYPE"/>
    <property type="match status" value="1"/>
</dbReference>
<dbReference type="HOGENOM" id="CLU_766818_0_0_0"/>
<dbReference type="EMBL" id="CP011280">
    <property type="protein sequence ID" value="AKC96139.1"/>
    <property type="molecule type" value="Genomic_DNA"/>
</dbReference>
<accession>A0A0E3UUE1</accession>
<keyword evidence="5 8" id="KW-0547">Nucleotide-binding</keyword>
<keyword evidence="6 8" id="KW-0418">Kinase</keyword>
<evidence type="ECO:0000256" key="3">
    <source>
        <dbReference type="ARBA" id="ARBA00022634"/>
    </source>
</evidence>
<evidence type="ECO:0000256" key="4">
    <source>
        <dbReference type="ARBA" id="ARBA00022679"/>
    </source>
</evidence>
<evidence type="ECO:0000256" key="9">
    <source>
        <dbReference type="RuleBase" id="RU004165"/>
    </source>
</evidence>
<evidence type="ECO:0000313" key="11">
    <source>
        <dbReference type="Proteomes" id="UP000033103"/>
    </source>
</evidence>